<proteinExistence type="predicted"/>
<evidence type="ECO:0000313" key="2">
    <source>
        <dbReference type="EMBL" id="NYF79075.1"/>
    </source>
</evidence>
<accession>A0A7Y9TGS0</accession>
<protein>
    <recommendedName>
        <fullName evidence="4">DUF1684 domain-containing protein</fullName>
    </recommendedName>
</protein>
<feature type="chain" id="PRO_5031254370" description="DUF1684 domain-containing protein" evidence="1">
    <location>
        <begin position="27"/>
        <end position="311"/>
    </location>
</feature>
<keyword evidence="3" id="KW-1185">Reference proteome</keyword>
<comment type="caution">
    <text evidence="2">The sequence shown here is derived from an EMBL/GenBank/DDBJ whole genome shotgun (WGS) entry which is preliminary data.</text>
</comment>
<reference evidence="2 3" key="1">
    <citation type="submission" date="2020-07" db="EMBL/GenBank/DDBJ databases">
        <title>Genomic Encyclopedia of Type Strains, Phase IV (KMG-V): Genome sequencing to study the core and pangenomes of soil and plant-associated prokaryotes.</title>
        <authorList>
            <person name="Whitman W."/>
        </authorList>
    </citation>
    <scope>NUCLEOTIDE SEQUENCE [LARGE SCALE GENOMIC DNA]</scope>
    <source>
        <strain evidence="2 3">X4EP2</strain>
    </source>
</reference>
<name>A0A7Y9TGS0_9BACT</name>
<dbReference type="AlphaFoldDB" id="A0A7Y9TGS0"/>
<organism evidence="2 3">
    <name type="scientific">Granulicella arctica</name>
    <dbReference type="NCBI Taxonomy" id="940613"/>
    <lineage>
        <taxon>Bacteria</taxon>
        <taxon>Pseudomonadati</taxon>
        <taxon>Acidobacteriota</taxon>
        <taxon>Terriglobia</taxon>
        <taxon>Terriglobales</taxon>
        <taxon>Acidobacteriaceae</taxon>
        <taxon>Granulicella</taxon>
    </lineage>
</organism>
<sequence length="311" mass="34229">MQKLPQHFLFAILLSLPMAGQTQAPAAPTHSDPTYLTTLQQWRTHRASSLSQPDGWFSLVALEWLKPGDTTIGSAPGNTLHLEHAPARLATFHLDGATVKLVAPSGGFPTGTTLDNKPLQKSTEAPISFDDNHPSELRSGGLLLIVIQRGDRLYLRVKDAASPTRLAFHGLQWFSPDPQYRITARWIPSTTPTTLTVPNVLGQISHEPSPGMAEFTLNGQTIRLYPIVEDEQTLFFIFRDTTSKTSTYGAGRFLYATLPSNGIDHPGTIVLDFNKAQNPPCAYTSYATCPLPPQQNRLPIPILAGERRYHD</sequence>
<evidence type="ECO:0000256" key="1">
    <source>
        <dbReference type="SAM" id="SignalP"/>
    </source>
</evidence>
<dbReference type="InterPro" id="IPR012467">
    <property type="entry name" value="DUF1684"/>
</dbReference>
<dbReference type="Pfam" id="PF07920">
    <property type="entry name" value="DUF1684"/>
    <property type="match status" value="1"/>
</dbReference>
<dbReference type="PANTHER" id="PTHR41913">
    <property type="entry name" value="DUF1684 DOMAIN-CONTAINING PROTEIN"/>
    <property type="match status" value="1"/>
</dbReference>
<dbReference type="Proteomes" id="UP000589520">
    <property type="component" value="Unassembled WGS sequence"/>
</dbReference>
<dbReference type="RefSeq" id="WP_179489005.1">
    <property type="nucleotide sequence ID" value="NZ_JACCCW010000001.1"/>
</dbReference>
<feature type="signal peptide" evidence="1">
    <location>
        <begin position="1"/>
        <end position="26"/>
    </location>
</feature>
<evidence type="ECO:0000313" key="3">
    <source>
        <dbReference type="Proteomes" id="UP000589520"/>
    </source>
</evidence>
<keyword evidence="1" id="KW-0732">Signal</keyword>
<evidence type="ECO:0008006" key="4">
    <source>
        <dbReference type="Google" id="ProtNLM"/>
    </source>
</evidence>
<dbReference type="EMBL" id="JACCCW010000001">
    <property type="protein sequence ID" value="NYF79075.1"/>
    <property type="molecule type" value="Genomic_DNA"/>
</dbReference>
<gene>
    <name evidence="2" type="ORF">HDF17_001362</name>
</gene>
<dbReference type="PANTHER" id="PTHR41913:SF1">
    <property type="entry name" value="DUF1684 DOMAIN-CONTAINING PROTEIN"/>
    <property type="match status" value="1"/>
</dbReference>